<dbReference type="PANTHER" id="PTHR10884">
    <property type="entry name" value="NADH DEHYDROGENASE UBIQUINONE IRON-SULFUR PROTEIN 3"/>
    <property type="match status" value="1"/>
</dbReference>
<gene>
    <name evidence="3" type="primary">nuoC</name>
    <name evidence="8" type="ordered locus">Sthe_0294</name>
</gene>
<dbReference type="eggNOG" id="COG0852">
    <property type="taxonomic scope" value="Bacteria"/>
</dbReference>
<dbReference type="GO" id="GO:0008137">
    <property type="term" value="F:NADH dehydrogenase (ubiquinone) activity"/>
    <property type="evidence" value="ECO:0007669"/>
    <property type="project" value="InterPro"/>
</dbReference>
<comment type="subunit">
    <text evidence="3">NDH-1 is composed of 14 different subunits. Subunits NuoB, C, D, E, F, and G constitute the peripheral sector of the complex.</text>
</comment>
<dbReference type="GO" id="GO:0048038">
    <property type="term" value="F:quinone binding"/>
    <property type="evidence" value="ECO:0007669"/>
    <property type="project" value="UniProtKB-KW"/>
</dbReference>
<keyword evidence="2 3" id="KW-0813">Transport</keyword>
<dbReference type="AlphaFoldDB" id="D1C6X2"/>
<protein>
    <recommendedName>
        <fullName evidence="3">NADH-quinone oxidoreductase subunit C</fullName>
        <ecNumber evidence="3">7.1.1.-</ecNumber>
    </recommendedName>
    <alternativeName>
        <fullName evidence="3">NADH dehydrogenase I subunit C</fullName>
    </alternativeName>
    <alternativeName>
        <fullName evidence="3">NDH-1 subunit C</fullName>
    </alternativeName>
</protein>
<comment type="similarity">
    <text evidence="1 3 4">Belongs to the complex I 30 kDa subunit family.</text>
</comment>
<dbReference type="SUPFAM" id="SSF143243">
    <property type="entry name" value="Nqo5-like"/>
    <property type="match status" value="1"/>
</dbReference>
<keyword evidence="3 4" id="KW-0520">NAD</keyword>
<dbReference type="Proteomes" id="UP000002027">
    <property type="component" value="Chromosome 1"/>
</dbReference>
<dbReference type="OrthoDB" id="9803286at2"/>
<feature type="domain" description="NADH:ubiquinone oxidoreductase 30kDa subunit" evidence="7">
    <location>
        <begin position="56"/>
        <end position="180"/>
    </location>
</feature>
<reference evidence="9" key="1">
    <citation type="submission" date="2009-11" db="EMBL/GenBank/DDBJ databases">
        <title>The complete chromosome 1 of Sphaerobacter thermophilus DSM 20745.</title>
        <authorList>
            <person name="Lucas S."/>
            <person name="Copeland A."/>
            <person name="Lapidus A."/>
            <person name="Glavina del Rio T."/>
            <person name="Dalin E."/>
            <person name="Tice H."/>
            <person name="Bruce D."/>
            <person name="Goodwin L."/>
            <person name="Pitluck S."/>
            <person name="Kyrpides N."/>
            <person name="Mavromatis K."/>
            <person name="Ivanova N."/>
            <person name="Mikhailova N."/>
            <person name="LaButti K.M."/>
            <person name="Clum A."/>
            <person name="Sun H.I."/>
            <person name="Brettin T."/>
            <person name="Detter J.C."/>
            <person name="Han C."/>
            <person name="Larimer F."/>
            <person name="Land M."/>
            <person name="Hauser L."/>
            <person name="Markowitz V."/>
            <person name="Cheng J.F."/>
            <person name="Hugenholtz P."/>
            <person name="Woyke T."/>
            <person name="Wu D."/>
            <person name="Steenblock K."/>
            <person name="Schneider S."/>
            <person name="Pukall R."/>
            <person name="Goeker M."/>
            <person name="Klenk H.P."/>
            <person name="Eisen J.A."/>
        </authorList>
    </citation>
    <scope>NUCLEOTIDE SEQUENCE [LARGE SCALE GENOMIC DNA]</scope>
    <source>
        <strain evidence="9">ATCC 49802 / DSM 20745 / S 6022</strain>
    </source>
</reference>
<evidence type="ECO:0000256" key="6">
    <source>
        <dbReference type="SAM" id="MobiDB-lite"/>
    </source>
</evidence>
<dbReference type="InterPro" id="IPR001268">
    <property type="entry name" value="NADH_UbQ_OxRdtase_30kDa_su"/>
</dbReference>
<evidence type="ECO:0000313" key="8">
    <source>
        <dbReference type="EMBL" id="ACZ37733.1"/>
    </source>
</evidence>
<keyword evidence="8" id="KW-0560">Oxidoreductase</keyword>
<comment type="catalytic activity">
    <reaction evidence="3 5">
        <text>a quinone + NADH + 5 H(+)(in) = a quinol + NAD(+) + 4 H(+)(out)</text>
        <dbReference type="Rhea" id="RHEA:57888"/>
        <dbReference type="ChEBI" id="CHEBI:15378"/>
        <dbReference type="ChEBI" id="CHEBI:24646"/>
        <dbReference type="ChEBI" id="CHEBI:57540"/>
        <dbReference type="ChEBI" id="CHEBI:57945"/>
        <dbReference type="ChEBI" id="CHEBI:132124"/>
    </reaction>
</comment>
<dbReference type="EMBL" id="CP001823">
    <property type="protein sequence ID" value="ACZ37733.1"/>
    <property type="molecule type" value="Genomic_DNA"/>
</dbReference>
<evidence type="ECO:0000313" key="9">
    <source>
        <dbReference type="Proteomes" id="UP000002027"/>
    </source>
</evidence>
<keyword evidence="3" id="KW-1003">Cell membrane</keyword>
<keyword evidence="3 4" id="KW-1278">Translocase</keyword>
<dbReference type="InterPro" id="IPR020396">
    <property type="entry name" value="NADH_UbQ_OxRdtase_CS"/>
</dbReference>
<organism evidence="8 9">
    <name type="scientific">Sphaerobacter thermophilus (strain ATCC 49802 / DSM 20745 / KCCM 41009 / NCIMB 13125 / S 6022)</name>
    <dbReference type="NCBI Taxonomy" id="479434"/>
    <lineage>
        <taxon>Bacteria</taxon>
        <taxon>Pseudomonadati</taxon>
        <taxon>Thermomicrobiota</taxon>
        <taxon>Thermomicrobia</taxon>
        <taxon>Sphaerobacterales</taxon>
        <taxon>Sphaerobacterineae</taxon>
        <taxon>Sphaerobacteraceae</taxon>
        <taxon>Sphaerobacter</taxon>
    </lineage>
</organism>
<dbReference type="PROSITE" id="PS00542">
    <property type="entry name" value="COMPLEX1_30K"/>
    <property type="match status" value="1"/>
</dbReference>
<dbReference type="GO" id="GO:0005886">
    <property type="term" value="C:plasma membrane"/>
    <property type="evidence" value="ECO:0007669"/>
    <property type="project" value="UniProtKB-SubCell"/>
</dbReference>
<accession>D1C6X2</accession>
<evidence type="ECO:0000259" key="7">
    <source>
        <dbReference type="Pfam" id="PF00329"/>
    </source>
</evidence>
<comment type="function">
    <text evidence="3">NDH-1 shuttles electrons from NADH, via FMN and iron-sulfur (Fe-S) centers, to quinones in the respiratory chain. The immediate electron acceptor for the enzyme in this species is believed to be ubiquinone. Couples the redox reaction to proton translocation (for every two electrons transferred, four hydrogen ions are translocated across the cytoplasmic membrane), and thus conserves the redox energy in a proton gradient.</text>
</comment>
<feature type="region of interest" description="Disordered" evidence="6">
    <location>
        <begin position="1"/>
        <end position="22"/>
    </location>
</feature>
<evidence type="ECO:0000256" key="2">
    <source>
        <dbReference type="ARBA" id="ARBA00022448"/>
    </source>
</evidence>
<sequence>MSEERQIAAVPRSEPWSDTGYWGPTNPDEHPAVRAVREQFPDAYISAYSFRDEMTIRVERPRFRDVIQFLRDHPDLQYTMLSDETAVDMLRLRPDPRFDVLAQLYSIRRRWRLRVKCGVNDGEVVPSLVPVFAAAGWLEREVYDMFGIVFEGHPDLRRILLPEDWDEGHPLRKDYPLRGYREYVQPGFEAPAPRVRSRLRRP</sequence>
<dbReference type="Pfam" id="PF00329">
    <property type="entry name" value="Complex1_30kDa"/>
    <property type="match status" value="1"/>
</dbReference>
<name>D1C6X2_SPHTD</name>
<proteinExistence type="inferred from homology"/>
<reference evidence="8 9" key="2">
    <citation type="journal article" date="2010" name="Stand. Genomic Sci.">
        <title>Complete genome sequence of Desulfohalobium retbaense type strain (HR(100)).</title>
        <authorList>
            <person name="Spring S."/>
            <person name="Nolan M."/>
            <person name="Lapidus A."/>
            <person name="Glavina Del Rio T."/>
            <person name="Copeland A."/>
            <person name="Tice H."/>
            <person name="Cheng J.F."/>
            <person name="Lucas S."/>
            <person name="Land M."/>
            <person name="Chen F."/>
            <person name="Bruce D."/>
            <person name="Goodwin L."/>
            <person name="Pitluck S."/>
            <person name="Ivanova N."/>
            <person name="Mavromatis K."/>
            <person name="Mikhailova N."/>
            <person name="Pati A."/>
            <person name="Chen A."/>
            <person name="Palaniappan K."/>
            <person name="Hauser L."/>
            <person name="Chang Y.J."/>
            <person name="Jeffries C.D."/>
            <person name="Munk C."/>
            <person name="Kiss H."/>
            <person name="Chain P."/>
            <person name="Han C."/>
            <person name="Brettin T."/>
            <person name="Detter J.C."/>
            <person name="Schuler E."/>
            <person name="Goker M."/>
            <person name="Rohde M."/>
            <person name="Bristow J."/>
            <person name="Eisen J.A."/>
            <person name="Markowitz V."/>
            <person name="Hugenholtz P."/>
            <person name="Kyrpides N.C."/>
            <person name="Klenk H.P."/>
        </authorList>
    </citation>
    <scope>NUCLEOTIDE SEQUENCE [LARGE SCALE GENOMIC DNA]</scope>
    <source>
        <strain evidence="9">ATCC 49802 / DSM 20745 / S 6022</strain>
    </source>
</reference>
<keyword evidence="9" id="KW-1185">Reference proteome</keyword>
<comment type="subcellular location">
    <subcellularLocation>
        <location evidence="3">Cell membrane</location>
        <topology evidence="3">Peripheral membrane protein</topology>
        <orientation evidence="3">Cytoplasmic side</orientation>
    </subcellularLocation>
</comment>
<dbReference type="PANTHER" id="PTHR10884:SF14">
    <property type="entry name" value="NADH DEHYDROGENASE [UBIQUINONE] IRON-SULFUR PROTEIN 3, MITOCHONDRIAL"/>
    <property type="match status" value="1"/>
</dbReference>
<dbReference type="InParanoid" id="D1C6X2"/>
<evidence type="ECO:0000256" key="4">
    <source>
        <dbReference type="RuleBase" id="RU003456"/>
    </source>
</evidence>
<dbReference type="EC" id="7.1.1.-" evidence="3"/>
<dbReference type="RefSeq" id="WP_012870781.1">
    <property type="nucleotide sequence ID" value="NC_013523.1"/>
</dbReference>
<evidence type="ECO:0000256" key="1">
    <source>
        <dbReference type="ARBA" id="ARBA00007569"/>
    </source>
</evidence>
<dbReference type="Gene3D" id="3.30.460.80">
    <property type="entry name" value="NADH:ubiquinone oxidoreductase, 30kDa subunit"/>
    <property type="match status" value="1"/>
</dbReference>
<dbReference type="HOGENOM" id="CLU_042628_6_2_0"/>
<dbReference type="KEGG" id="sti:Sthe_0294"/>
<dbReference type="InterPro" id="IPR010218">
    <property type="entry name" value="NADH_DH_suC"/>
</dbReference>
<dbReference type="STRING" id="479434.Sthe_0294"/>
<dbReference type="GO" id="GO:0050136">
    <property type="term" value="F:NADH dehydrogenase (quinone) (non-electrogenic) activity"/>
    <property type="evidence" value="ECO:0007669"/>
    <property type="project" value="UniProtKB-UniRule"/>
</dbReference>
<dbReference type="HAMAP" id="MF_01357">
    <property type="entry name" value="NDH1_NuoC"/>
    <property type="match status" value="1"/>
</dbReference>
<dbReference type="NCBIfam" id="TIGR01961">
    <property type="entry name" value="NuoC_fam"/>
    <property type="match status" value="1"/>
</dbReference>
<keyword evidence="3" id="KW-0830">Ubiquinone</keyword>
<keyword evidence="3 5" id="KW-0874">Quinone</keyword>
<dbReference type="InterPro" id="IPR037232">
    <property type="entry name" value="NADH_quin_OxRdtase_su_C/D-like"/>
</dbReference>
<evidence type="ECO:0000256" key="3">
    <source>
        <dbReference type="HAMAP-Rule" id="MF_01357"/>
    </source>
</evidence>
<evidence type="ECO:0000256" key="5">
    <source>
        <dbReference type="RuleBase" id="RU003582"/>
    </source>
</evidence>
<keyword evidence="3" id="KW-0472">Membrane</keyword>